<dbReference type="EMBL" id="FMDN01000029">
    <property type="protein sequence ID" value="SCG68855.1"/>
    <property type="molecule type" value="Genomic_DNA"/>
</dbReference>
<reference evidence="4" key="1">
    <citation type="submission" date="2016-06" db="EMBL/GenBank/DDBJ databases">
        <authorList>
            <person name="Varghese N."/>
        </authorList>
    </citation>
    <scope>NUCLEOTIDE SEQUENCE [LARGE SCALE GENOMIC DNA]</scope>
    <source>
        <strain evidence="4">DSM 43171</strain>
    </source>
</reference>
<dbReference type="InterPro" id="IPR050426">
    <property type="entry name" value="Glycosyltransferase_28"/>
</dbReference>
<dbReference type="PANTHER" id="PTHR48050:SF13">
    <property type="entry name" value="STEROL 3-BETA-GLUCOSYLTRANSFERASE UGT80A2"/>
    <property type="match status" value="1"/>
</dbReference>
<dbReference type="CDD" id="cd03784">
    <property type="entry name" value="GT1_Gtf-like"/>
    <property type="match status" value="1"/>
</dbReference>
<evidence type="ECO:0000259" key="2">
    <source>
        <dbReference type="Pfam" id="PF06722"/>
    </source>
</evidence>
<dbReference type="AlphaFoldDB" id="A0A1C5JE59"/>
<dbReference type="RefSeq" id="WP_245675710.1">
    <property type="nucleotide sequence ID" value="NZ_FMDN01000029.1"/>
</dbReference>
<protein>
    <submittedName>
        <fullName evidence="3">Glycosyltransferase, MGT family</fullName>
    </submittedName>
</protein>
<dbReference type="GO" id="GO:0016758">
    <property type="term" value="F:hexosyltransferase activity"/>
    <property type="evidence" value="ECO:0007669"/>
    <property type="project" value="UniProtKB-ARBA"/>
</dbReference>
<dbReference type="InterPro" id="IPR002213">
    <property type="entry name" value="UDP_glucos_trans"/>
</dbReference>
<name>A0A1C5JE59_9ACTN</name>
<dbReference type="Proteomes" id="UP000199408">
    <property type="component" value="Unassembled WGS sequence"/>
</dbReference>
<dbReference type="GO" id="GO:0017000">
    <property type="term" value="P:antibiotic biosynthetic process"/>
    <property type="evidence" value="ECO:0007669"/>
    <property type="project" value="UniProtKB-ARBA"/>
</dbReference>
<dbReference type="Gene3D" id="3.40.50.2000">
    <property type="entry name" value="Glycogen Phosphorylase B"/>
    <property type="match status" value="2"/>
</dbReference>
<keyword evidence="4" id="KW-1185">Reference proteome</keyword>
<evidence type="ECO:0000313" key="4">
    <source>
        <dbReference type="Proteomes" id="UP000199408"/>
    </source>
</evidence>
<dbReference type="GO" id="GO:0008194">
    <property type="term" value="F:UDP-glycosyltransferase activity"/>
    <property type="evidence" value="ECO:0007669"/>
    <property type="project" value="InterPro"/>
</dbReference>
<organism evidence="3 4">
    <name type="scientific">Micromonospora halophytica</name>
    <dbReference type="NCBI Taxonomy" id="47864"/>
    <lineage>
        <taxon>Bacteria</taxon>
        <taxon>Bacillati</taxon>
        <taxon>Actinomycetota</taxon>
        <taxon>Actinomycetes</taxon>
        <taxon>Micromonosporales</taxon>
        <taxon>Micromonosporaceae</taxon>
        <taxon>Micromonospora</taxon>
    </lineage>
</organism>
<accession>A0A1C5JE59</accession>
<gene>
    <name evidence="3" type="ORF">GA0070560_1292</name>
</gene>
<dbReference type="SUPFAM" id="SSF53756">
    <property type="entry name" value="UDP-Glycosyltransferase/glycogen phosphorylase"/>
    <property type="match status" value="1"/>
</dbReference>
<evidence type="ECO:0000256" key="1">
    <source>
        <dbReference type="SAM" id="MobiDB-lite"/>
    </source>
</evidence>
<dbReference type="PANTHER" id="PTHR48050">
    <property type="entry name" value="STEROL 3-BETA-GLUCOSYLTRANSFERASE"/>
    <property type="match status" value="1"/>
</dbReference>
<feature type="region of interest" description="Disordered" evidence="1">
    <location>
        <begin position="302"/>
        <end position="349"/>
    </location>
</feature>
<keyword evidence="3" id="KW-0808">Transferase</keyword>
<evidence type="ECO:0000313" key="3">
    <source>
        <dbReference type="EMBL" id="SCG68855.1"/>
    </source>
</evidence>
<dbReference type="Pfam" id="PF06722">
    <property type="entry name" value="EryCIII-like_C"/>
    <property type="match status" value="1"/>
</dbReference>
<proteinExistence type="predicted"/>
<dbReference type="InterPro" id="IPR010610">
    <property type="entry name" value="EryCIII-like_C"/>
</dbReference>
<feature type="domain" description="Erythromycin biosynthesis protein CIII-like C-terminal" evidence="2">
    <location>
        <begin position="189"/>
        <end position="316"/>
    </location>
</feature>
<dbReference type="STRING" id="47864.GA0070560_1292"/>
<dbReference type="FunFam" id="3.40.50.2000:FF:000072">
    <property type="entry name" value="Glycosyl transferase"/>
    <property type="match status" value="1"/>
</dbReference>
<sequence>MRLLFTSLASVGHTYPLIPLAIAARDAGHEVHFAAGEAVHAPLAANGLRPFRPADAFYDIYAEDLEPELARLRPDLVVHEWGLPGAAVAAYRAGIPSIWHGFGRIFPEGIGLELPVANGEVPRLAHLDICPPTLQDQRFLATEDRIALRPVQFSEPGTLPAWGSARGGKPLVYLTLGTVFGTPELLGTVVEGLARVDAYVVVAAGRVRPEQLRDVPDNVSVHAWVPQAELLPSVDVVVHHGGSGTTLGALAVGAPQLVLPQGADQFANADAVSAAGAGLRLLPEEVSAEFVADHVARLLPQHGDGGHRDAARAVARRSPGCPLRRRWPASCRDTSTEREPVDPAQGSEMGRQLGMRNVTAAASRGFDDQLAGRVTFSLPARNGRTGRKTWKAGARS</sequence>